<dbReference type="InterPro" id="IPR055414">
    <property type="entry name" value="LRR_R13L4/SHOC2-like"/>
</dbReference>
<protein>
    <submittedName>
        <fullName evidence="11">Uncharacterized protein</fullName>
    </submittedName>
</protein>
<dbReference type="InterPro" id="IPR002182">
    <property type="entry name" value="NB-ARC"/>
</dbReference>
<dbReference type="OMA" id="CCNLENV"/>
<keyword evidence="5" id="KW-0611">Plant defense</keyword>
<dbReference type="InterPro" id="IPR042197">
    <property type="entry name" value="Apaf_helical"/>
</dbReference>
<sequence length="878" mass="100604">MGGLFSVSISCDQLVNRASQWLFDKECYIHNLEDNLSILERAMEELKARRDDLLTKAKIEEEDRGLRVLAQIQLWFKSVDSIEKQVNDLLGAKTFELQRLCLCGFCSKNLSSSYHYGKRVFLMLRDVNDLKTKGVFEVVAEQPMKAKVEERPIQPTLVGHKEIFETAWNRLMDDKTGVMGLYGMGGVGKTTILTRINNKLGQISGGFKIVIWVTVSRDSLVGKIQDDIGEKLGLRGEEWNRKKESQKAIELYSSLKDKKFVLLLDNLWRKIDLEEIGIPFPTMGSKRKVAFTTRSREVCARMGVHNPVEIQCLAPDDAWELFKKKVGANTLKSDPDIQDLAKRVVEKCGGLPLALNAIGETMACKTTAQEWNCAVDVLTSSAAEFSGMEDDILPVLKYSYDSLKSEQVKSCFKYCALFPEYYLITKDRLIDYWICEGFIIENEDREKVVHQGHDIIGILVHTCLLMEDERDKRKVKMHDVVREMALWVASEFGKHKENFVAQAKFKLHGIPRTIKNWSDVKRMSLMCNEITYLSDIPRTPELLTLFLQQNQKLQKISEEFFTSMPRLAVLDLSKNYFLSELPERISELVSLKYLDLSETSIERLPIGIRELKRLIHLNLERTLSLESISGVSHLSRLKILGLKYSALQLDLSSLKELQAMDHLDILTMSISSISKMKQLLSAYKLASLVTDLSIDSYLKVEGLSMPSMDKCRRLSISTCVIWEIKIDRTYSEIPCFPNLSDVHISECNINLKDLTWLMFVPNLSKLTIVTAKQLEDIISKEKAESVIKPFQKLKCLQLHGLPKLKSIYKSPLPFPYLRNIDVRNCPMLKKLPLNSKSTMGQEVVIEYGERKWIELIEWEDEATKDRFLPSCKFKEVIN</sequence>
<dbReference type="SUPFAM" id="SSF52058">
    <property type="entry name" value="L domain-like"/>
    <property type="match status" value="1"/>
</dbReference>
<dbReference type="PANTHER" id="PTHR33463:SF220">
    <property type="entry name" value="NB-ARC DOMAIN-CONTAINING PROTEIN"/>
    <property type="match status" value="1"/>
</dbReference>
<keyword evidence="6" id="KW-0067">ATP-binding</keyword>
<dbReference type="EMBL" id="KI517881">
    <property type="protein sequence ID" value="ESQ29132.1"/>
    <property type="molecule type" value="Genomic_DNA"/>
</dbReference>
<dbReference type="Pfam" id="PF23598">
    <property type="entry name" value="LRR_14"/>
    <property type="match status" value="1"/>
</dbReference>
<evidence type="ECO:0000259" key="8">
    <source>
        <dbReference type="Pfam" id="PF00931"/>
    </source>
</evidence>
<evidence type="ECO:0000313" key="12">
    <source>
        <dbReference type="Proteomes" id="UP000030689"/>
    </source>
</evidence>
<accession>V4KH17</accession>
<dbReference type="InterPro" id="IPR050905">
    <property type="entry name" value="Plant_NBS-LRR"/>
</dbReference>
<dbReference type="Gene3D" id="1.10.10.10">
    <property type="entry name" value="Winged helix-like DNA-binding domain superfamily/Winged helix DNA-binding domain"/>
    <property type="match status" value="1"/>
</dbReference>
<dbReference type="GO" id="GO:0006952">
    <property type="term" value="P:defense response"/>
    <property type="evidence" value="ECO:0007669"/>
    <property type="project" value="UniProtKB-KW"/>
</dbReference>
<dbReference type="SUPFAM" id="SSF52540">
    <property type="entry name" value="P-loop containing nucleoside triphosphate hydrolases"/>
    <property type="match status" value="1"/>
</dbReference>
<dbReference type="Pfam" id="PF23559">
    <property type="entry name" value="WHD_DRP"/>
    <property type="match status" value="1"/>
</dbReference>
<dbReference type="GO" id="GO:0043531">
    <property type="term" value="F:ADP binding"/>
    <property type="evidence" value="ECO:0007669"/>
    <property type="project" value="InterPro"/>
</dbReference>
<dbReference type="Gene3D" id="3.40.50.300">
    <property type="entry name" value="P-loop containing nucleotide triphosphate hydrolases"/>
    <property type="match status" value="1"/>
</dbReference>
<dbReference type="InterPro" id="IPR058922">
    <property type="entry name" value="WHD_DRP"/>
</dbReference>
<evidence type="ECO:0000256" key="1">
    <source>
        <dbReference type="ARBA" id="ARBA00008894"/>
    </source>
</evidence>
<comment type="similarity">
    <text evidence="1">Belongs to the disease resistance NB-LRR family.</text>
</comment>
<gene>
    <name evidence="11" type="ORF">EUTSA_v10023256mg</name>
</gene>
<dbReference type="eggNOG" id="KOG4658">
    <property type="taxonomic scope" value="Eukaryota"/>
</dbReference>
<evidence type="ECO:0000256" key="5">
    <source>
        <dbReference type="ARBA" id="ARBA00022821"/>
    </source>
</evidence>
<dbReference type="FunFam" id="1.10.10.10:FF:000322">
    <property type="entry name" value="Probable disease resistance protein At1g63360"/>
    <property type="match status" value="1"/>
</dbReference>
<dbReference type="Proteomes" id="UP000030689">
    <property type="component" value="Unassembled WGS sequence"/>
</dbReference>
<dbReference type="Gene3D" id="1.10.8.430">
    <property type="entry name" value="Helical domain of apoptotic protease-activating factors"/>
    <property type="match status" value="1"/>
</dbReference>
<feature type="coiled-coil region" evidence="7">
    <location>
        <begin position="29"/>
        <end position="63"/>
    </location>
</feature>
<dbReference type="Gene3D" id="3.80.10.10">
    <property type="entry name" value="Ribonuclease Inhibitor"/>
    <property type="match status" value="1"/>
</dbReference>
<proteinExistence type="inferred from homology"/>
<reference evidence="11 12" key="1">
    <citation type="journal article" date="2013" name="Front. Plant Sci.">
        <title>The Reference Genome of the Halophytic Plant Eutrema salsugineum.</title>
        <authorList>
            <person name="Yang R."/>
            <person name="Jarvis D.E."/>
            <person name="Chen H."/>
            <person name="Beilstein M.A."/>
            <person name="Grimwood J."/>
            <person name="Jenkins J."/>
            <person name="Shu S."/>
            <person name="Prochnik S."/>
            <person name="Xin M."/>
            <person name="Ma C."/>
            <person name="Schmutz J."/>
            <person name="Wing R.A."/>
            <person name="Mitchell-Olds T."/>
            <person name="Schumaker K.S."/>
            <person name="Wang X."/>
        </authorList>
    </citation>
    <scope>NUCLEOTIDE SEQUENCE [LARGE SCALE GENOMIC DNA]</scope>
</reference>
<evidence type="ECO:0000256" key="4">
    <source>
        <dbReference type="ARBA" id="ARBA00022741"/>
    </source>
</evidence>
<feature type="domain" description="Disease resistance R13L4/SHOC-2-like LRR" evidence="10">
    <location>
        <begin position="535"/>
        <end position="804"/>
    </location>
</feature>
<evidence type="ECO:0000256" key="2">
    <source>
        <dbReference type="ARBA" id="ARBA00022614"/>
    </source>
</evidence>
<keyword evidence="7" id="KW-0175">Coiled coil</keyword>
<dbReference type="FunFam" id="1.10.8.430:FF:000003">
    <property type="entry name" value="Probable disease resistance protein At5g66910"/>
    <property type="match status" value="1"/>
</dbReference>
<keyword evidence="3" id="KW-0677">Repeat</keyword>
<evidence type="ECO:0000259" key="10">
    <source>
        <dbReference type="Pfam" id="PF23598"/>
    </source>
</evidence>
<keyword evidence="12" id="KW-1185">Reference proteome</keyword>
<dbReference type="AlphaFoldDB" id="V4KH17"/>
<name>V4KH17_EUTSA</name>
<dbReference type="Gramene" id="ESQ29132">
    <property type="protein sequence ID" value="ESQ29132"/>
    <property type="gene ID" value="EUTSA_v10023256mg"/>
</dbReference>
<dbReference type="Pfam" id="PF00931">
    <property type="entry name" value="NB-ARC"/>
    <property type="match status" value="1"/>
</dbReference>
<dbReference type="InterPro" id="IPR027417">
    <property type="entry name" value="P-loop_NTPase"/>
</dbReference>
<evidence type="ECO:0000259" key="9">
    <source>
        <dbReference type="Pfam" id="PF23559"/>
    </source>
</evidence>
<dbReference type="InterPro" id="IPR032675">
    <property type="entry name" value="LRR_dom_sf"/>
</dbReference>
<keyword evidence="2" id="KW-0433">Leucine-rich repeat</keyword>
<feature type="domain" description="NB-ARC" evidence="8">
    <location>
        <begin position="163"/>
        <end position="331"/>
    </location>
</feature>
<dbReference type="InterPro" id="IPR036388">
    <property type="entry name" value="WH-like_DNA-bd_sf"/>
</dbReference>
<evidence type="ECO:0000256" key="6">
    <source>
        <dbReference type="ARBA" id="ARBA00022840"/>
    </source>
</evidence>
<dbReference type="PRINTS" id="PR00364">
    <property type="entry name" value="DISEASERSIST"/>
</dbReference>
<dbReference type="STRING" id="72664.V4KH17"/>
<dbReference type="PANTHER" id="PTHR33463">
    <property type="entry name" value="NB-ARC DOMAIN-CONTAINING PROTEIN-RELATED"/>
    <property type="match status" value="1"/>
</dbReference>
<feature type="domain" description="Disease resistance protein winged helix" evidence="9">
    <location>
        <begin position="417"/>
        <end position="485"/>
    </location>
</feature>
<dbReference type="KEGG" id="eus:EUTSA_v10023256mg"/>
<organism evidence="11 12">
    <name type="scientific">Eutrema salsugineum</name>
    <name type="common">Saltwater cress</name>
    <name type="synonym">Sisymbrium salsugineum</name>
    <dbReference type="NCBI Taxonomy" id="72664"/>
    <lineage>
        <taxon>Eukaryota</taxon>
        <taxon>Viridiplantae</taxon>
        <taxon>Streptophyta</taxon>
        <taxon>Embryophyta</taxon>
        <taxon>Tracheophyta</taxon>
        <taxon>Spermatophyta</taxon>
        <taxon>Magnoliopsida</taxon>
        <taxon>eudicotyledons</taxon>
        <taxon>Gunneridae</taxon>
        <taxon>Pentapetalae</taxon>
        <taxon>rosids</taxon>
        <taxon>malvids</taxon>
        <taxon>Brassicales</taxon>
        <taxon>Brassicaceae</taxon>
        <taxon>Eutremeae</taxon>
        <taxon>Eutrema</taxon>
    </lineage>
</organism>
<evidence type="ECO:0000256" key="7">
    <source>
        <dbReference type="SAM" id="Coils"/>
    </source>
</evidence>
<evidence type="ECO:0000256" key="3">
    <source>
        <dbReference type="ARBA" id="ARBA00022737"/>
    </source>
</evidence>
<evidence type="ECO:0000313" key="11">
    <source>
        <dbReference type="EMBL" id="ESQ29132.1"/>
    </source>
</evidence>
<keyword evidence="4" id="KW-0547">Nucleotide-binding</keyword>
<dbReference type="GO" id="GO:0005524">
    <property type="term" value="F:ATP binding"/>
    <property type="evidence" value="ECO:0007669"/>
    <property type="project" value="UniProtKB-KW"/>
</dbReference>
<dbReference type="FunFam" id="3.40.50.300:FF:001091">
    <property type="entry name" value="Probable disease resistance protein At1g61300"/>
    <property type="match status" value="1"/>
</dbReference>